<dbReference type="RefSeq" id="WP_345353922.1">
    <property type="nucleotide sequence ID" value="NZ_BAABHJ010000008.1"/>
</dbReference>
<comment type="caution">
    <text evidence="10">The sequence shown here is derived from an EMBL/GenBank/DDBJ whole genome shotgun (WGS) entry which is preliminary data.</text>
</comment>
<evidence type="ECO:0000313" key="11">
    <source>
        <dbReference type="Proteomes" id="UP001500212"/>
    </source>
</evidence>
<dbReference type="EMBL" id="BAABHJ010000008">
    <property type="protein sequence ID" value="GAA4607831.1"/>
    <property type="molecule type" value="Genomic_DNA"/>
</dbReference>
<organism evidence="10 11">
    <name type="scientific">Actinoallomurus liliacearum</name>
    <dbReference type="NCBI Taxonomy" id="1080073"/>
    <lineage>
        <taxon>Bacteria</taxon>
        <taxon>Bacillati</taxon>
        <taxon>Actinomycetota</taxon>
        <taxon>Actinomycetes</taxon>
        <taxon>Streptosporangiales</taxon>
        <taxon>Thermomonosporaceae</taxon>
        <taxon>Actinoallomurus</taxon>
    </lineage>
</organism>
<evidence type="ECO:0000256" key="3">
    <source>
        <dbReference type="ARBA" id="ARBA00022722"/>
    </source>
</evidence>
<protein>
    <recommendedName>
        <fullName evidence="9">Endonuclease/exonuclease/phosphatase domain-containing protein</fullName>
    </recommendedName>
</protein>
<proteinExistence type="predicted"/>
<evidence type="ECO:0000256" key="7">
    <source>
        <dbReference type="ARBA" id="ARBA00022842"/>
    </source>
</evidence>
<keyword evidence="5" id="KW-0227">DNA damage</keyword>
<keyword evidence="8" id="KW-0234">DNA repair</keyword>
<evidence type="ECO:0000313" key="10">
    <source>
        <dbReference type="EMBL" id="GAA4607831.1"/>
    </source>
</evidence>
<name>A0ABP8TKS3_9ACTN</name>
<comment type="cofactor">
    <cofactor evidence="2">
        <name>Mg(2+)</name>
        <dbReference type="ChEBI" id="CHEBI:18420"/>
    </cofactor>
</comment>
<reference evidence="11" key="1">
    <citation type="journal article" date="2019" name="Int. J. Syst. Evol. Microbiol.">
        <title>The Global Catalogue of Microorganisms (GCM) 10K type strain sequencing project: providing services to taxonomists for standard genome sequencing and annotation.</title>
        <authorList>
            <consortium name="The Broad Institute Genomics Platform"/>
            <consortium name="The Broad Institute Genome Sequencing Center for Infectious Disease"/>
            <person name="Wu L."/>
            <person name="Ma J."/>
        </authorList>
    </citation>
    <scope>NUCLEOTIDE SEQUENCE [LARGE SCALE GENOMIC DNA]</scope>
    <source>
        <strain evidence="11">JCM 17938</strain>
    </source>
</reference>
<keyword evidence="4" id="KW-0479">Metal-binding</keyword>
<evidence type="ECO:0000256" key="6">
    <source>
        <dbReference type="ARBA" id="ARBA00022801"/>
    </source>
</evidence>
<dbReference type="Gene3D" id="3.60.10.10">
    <property type="entry name" value="Endonuclease/exonuclease/phosphatase"/>
    <property type="match status" value="1"/>
</dbReference>
<dbReference type="InterPro" id="IPR036691">
    <property type="entry name" value="Endo/exonu/phosph_ase_sf"/>
</dbReference>
<evidence type="ECO:0000256" key="5">
    <source>
        <dbReference type="ARBA" id="ARBA00022763"/>
    </source>
</evidence>
<keyword evidence="11" id="KW-1185">Reference proteome</keyword>
<comment type="cofactor">
    <cofactor evidence="1">
        <name>Mn(2+)</name>
        <dbReference type="ChEBI" id="CHEBI:29035"/>
    </cofactor>
</comment>
<dbReference type="SUPFAM" id="SSF56219">
    <property type="entry name" value="DNase I-like"/>
    <property type="match status" value="1"/>
</dbReference>
<evidence type="ECO:0000259" key="9">
    <source>
        <dbReference type="Pfam" id="PF03372"/>
    </source>
</evidence>
<evidence type="ECO:0000256" key="1">
    <source>
        <dbReference type="ARBA" id="ARBA00001936"/>
    </source>
</evidence>
<dbReference type="Proteomes" id="UP001500212">
    <property type="component" value="Unassembled WGS sequence"/>
</dbReference>
<feature type="domain" description="Endonuclease/exonuclease/phosphatase" evidence="9">
    <location>
        <begin position="19"/>
        <end position="228"/>
    </location>
</feature>
<gene>
    <name evidence="10" type="ORF">GCM10023195_30100</name>
</gene>
<dbReference type="Pfam" id="PF03372">
    <property type="entry name" value="Exo_endo_phos"/>
    <property type="match status" value="1"/>
</dbReference>
<dbReference type="InterPro" id="IPR051547">
    <property type="entry name" value="TDP2-like"/>
</dbReference>
<dbReference type="PANTHER" id="PTHR15822">
    <property type="entry name" value="TRAF AND TNF RECEPTOR-ASSOCIATED PROTEIN"/>
    <property type="match status" value="1"/>
</dbReference>
<dbReference type="PANTHER" id="PTHR15822:SF4">
    <property type="entry name" value="TYROSYL-DNA PHOSPHODIESTERASE 2"/>
    <property type="match status" value="1"/>
</dbReference>
<evidence type="ECO:0000256" key="4">
    <source>
        <dbReference type="ARBA" id="ARBA00022723"/>
    </source>
</evidence>
<evidence type="ECO:0000256" key="8">
    <source>
        <dbReference type="ARBA" id="ARBA00023204"/>
    </source>
</evidence>
<keyword evidence="6" id="KW-0378">Hydrolase</keyword>
<keyword evidence="7" id="KW-0460">Magnesium</keyword>
<evidence type="ECO:0000256" key="2">
    <source>
        <dbReference type="ARBA" id="ARBA00001946"/>
    </source>
</evidence>
<dbReference type="InterPro" id="IPR005135">
    <property type="entry name" value="Endo/exonuclease/phosphatase"/>
</dbReference>
<keyword evidence="3" id="KW-0540">Nuclease</keyword>
<accession>A0ABP8TKS3</accession>
<sequence length="266" mass="29538">MYDIAQPYGPLIETTLRVITWNVWGRFGPWERREGAIRETLARHDADVVALVEAWGGQEQRFGMPHHVFAGDVVSNGATSGIAVLSRWPITRHEWVRLSGSGDTGGDLLFTEIEGPRGPVQLFLAALAWRLEHSAERQKQVREIASYIAERQSRRHPAILCGDFNADPDSDEIRILTGKTEPAARDLVFYDAWATAGTGGPGHTWANTNSWAVPVLWPNRRIDHILSAWPRRGGTGHPVHCEVIGTDPIDGVLASDHYGVLADLRY</sequence>